<feature type="transmembrane region" description="Helical" evidence="5">
    <location>
        <begin position="16"/>
        <end position="35"/>
    </location>
</feature>
<feature type="transmembrane region" description="Helical" evidence="5">
    <location>
        <begin position="85"/>
        <end position="104"/>
    </location>
</feature>
<dbReference type="GO" id="GO:0016020">
    <property type="term" value="C:membrane"/>
    <property type="evidence" value="ECO:0007669"/>
    <property type="project" value="InterPro"/>
</dbReference>
<dbReference type="Gene3D" id="3.30.565.10">
    <property type="entry name" value="Histidine kinase-like ATPase, C-terminal domain"/>
    <property type="match status" value="1"/>
</dbReference>
<gene>
    <name evidence="7" type="ORF">EGT67_21510</name>
</gene>
<proteinExistence type="predicted"/>
<sequence>MVDVISTERPAAVQRWGRFGIVFAAVWLVFLAEPLQHGWEERGRPSAWIGIAATIAFGIVFLLVFSDSRRGRLQRRETRPPLPRALLELGVLTGLAVVMTVTLGESGLAASVFLAVAGVALLPVIAGGTFALAVAGAVELLATRAGWNVSSLPLAVCAAAFAMAGVIALLNRNIALLNRREEDERRAVQEERGRIARDLHDILGHSLTVITVKAQLANRLLDVDVDRARTELDDLERLSRDALADVRSAVEGFRGVSLPVEIARAREALRAAGIEADLPNSTDAVPTRLRELFAWTVRESVTNVVRHSGAARCTVTIDDRHVSVVDDGVGTDELLAGNGLTGLRERAAASGARVIVTHPRPRGFSVQVIAEGAP</sequence>
<name>A0A438B9E7_9NOCA</name>
<evidence type="ECO:0000256" key="4">
    <source>
        <dbReference type="SAM" id="Coils"/>
    </source>
</evidence>
<dbReference type="InterPro" id="IPR036890">
    <property type="entry name" value="HATPase_C_sf"/>
</dbReference>
<comment type="caution">
    <text evidence="7">The sequence shown here is derived from an EMBL/GenBank/DDBJ whole genome shotgun (WGS) entry which is preliminary data.</text>
</comment>
<organism evidence="7 8">
    <name type="scientific">Prescottella agglutinans</name>
    <dbReference type="NCBI Taxonomy" id="1644129"/>
    <lineage>
        <taxon>Bacteria</taxon>
        <taxon>Bacillati</taxon>
        <taxon>Actinomycetota</taxon>
        <taxon>Actinomycetes</taxon>
        <taxon>Mycobacteriales</taxon>
        <taxon>Nocardiaceae</taxon>
        <taxon>Prescottella</taxon>
    </lineage>
</organism>
<dbReference type="Proteomes" id="UP000286208">
    <property type="component" value="Unassembled WGS sequence"/>
</dbReference>
<keyword evidence="2 7" id="KW-0418">Kinase</keyword>
<dbReference type="InterPro" id="IPR050482">
    <property type="entry name" value="Sensor_HK_TwoCompSys"/>
</dbReference>
<dbReference type="AlphaFoldDB" id="A0A438B9E7"/>
<keyword evidence="3" id="KW-0902">Two-component regulatory system</keyword>
<feature type="domain" description="Signal transduction histidine kinase subgroup 3 dimerisation and phosphoacceptor" evidence="6">
    <location>
        <begin position="191"/>
        <end position="255"/>
    </location>
</feature>
<evidence type="ECO:0000256" key="5">
    <source>
        <dbReference type="SAM" id="Phobius"/>
    </source>
</evidence>
<dbReference type="Pfam" id="PF07730">
    <property type="entry name" value="HisKA_3"/>
    <property type="match status" value="1"/>
</dbReference>
<feature type="transmembrane region" description="Helical" evidence="5">
    <location>
        <begin position="147"/>
        <end position="170"/>
    </location>
</feature>
<evidence type="ECO:0000256" key="2">
    <source>
        <dbReference type="ARBA" id="ARBA00022777"/>
    </source>
</evidence>
<dbReference type="InterPro" id="IPR011712">
    <property type="entry name" value="Sig_transdc_His_kin_sub3_dim/P"/>
</dbReference>
<keyword evidence="5" id="KW-1133">Transmembrane helix</keyword>
<reference evidence="7 8" key="1">
    <citation type="submission" date="2018-11" db="EMBL/GenBank/DDBJ databases">
        <title>Rhodococcus spongicola sp. nov. and Rhodococcus xishaensis sp. nov. from marine sponges.</title>
        <authorList>
            <person name="Li L."/>
            <person name="Lin H.W."/>
        </authorList>
    </citation>
    <scope>NUCLEOTIDE SEQUENCE [LARGE SCALE GENOMIC DNA]</scope>
    <source>
        <strain evidence="7 8">CCTCC AB2014297</strain>
    </source>
</reference>
<dbReference type="SUPFAM" id="SSF55874">
    <property type="entry name" value="ATPase domain of HSP90 chaperone/DNA topoisomerase II/histidine kinase"/>
    <property type="match status" value="1"/>
</dbReference>
<dbReference type="Gene3D" id="1.20.5.1930">
    <property type="match status" value="1"/>
</dbReference>
<keyword evidence="4" id="KW-0175">Coiled coil</keyword>
<dbReference type="PANTHER" id="PTHR24421:SF63">
    <property type="entry name" value="SENSOR HISTIDINE KINASE DESK"/>
    <property type="match status" value="1"/>
</dbReference>
<dbReference type="PANTHER" id="PTHR24421">
    <property type="entry name" value="NITRATE/NITRITE SENSOR PROTEIN NARX-RELATED"/>
    <property type="match status" value="1"/>
</dbReference>
<dbReference type="GO" id="GO:0000155">
    <property type="term" value="F:phosphorelay sensor kinase activity"/>
    <property type="evidence" value="ECO:0007669"/>
    <property type="project" value="InterPro"/>
</dbReference>
<dbReference type="CDD" id="cd16917">
    <property type="entry name" value="HATPase_UhpB-NarQ-NarX-like"/>
    <property type="match status" value="1"/>
</dbReference>
<evidence type="ECO:0000313" key="7">
    <source>
        <dbReference type="EMBL" id="RVW07542.1"/>
    </source>
</evidence>
<evidence type="ECO:0000313" key="8">
    <source>
        <dbReference type="Proteomes" id="UP000286208"/>
    </source>
</evidence>
<dbReference type="GO" id="GO:0046983">
    <property type="term" value="F:protein dimerization activity"/>
    <property type="evidence" value="ECO:0007669"/>
    <property type="project" value="InterPro"/>
</dbReference>
<keyword evidence="1" id="KW-0808">Transferase</keyword>
<keyword evidence="8" id="KW-1185">Reference proteome</keyword>
<protein>
    <submittedName>
        <fullName evidence="7">Histidine kinase</fullName>
    </submittedName>
</protein>
<keyword evidence="5" id="KW-0472">Membrane</keyword>
<dbReference type="EMBL" id="RKLP01000012">
    <property type="protein sequence ID" value="RVW07542.1"/>
    <property type="molecule type" value="Genomic_DNA"/>
</dbReference>
<accession>A0A438B9E7</accession>
<dbReference type="OrthoDB" id="5241784at2"/>
<evidence type="ECO:0000256" key="3">
    <source>
        <dbReference type="ARBA" id="ARBA00023012"/>
    </source>
</evidence>
<feature type="transmembrane region" description="Helical" evidence="5">
    <location>
        <begin position="47"/>
        <end position="65"/>
    </location>
</feature>
<feature type="coiled-coil region" evidence="4">
    <location>
        <begin position="218"/>
        <end position="245"/>
    </location>
</feature>
<evidence type="ECO:0000259" key="6">
    <source>
        <dbReference type="Pfam" id="PF07730"/>
    </source>
</evidence>
<evidence type="ECO:0000256" key="1">
    <source>
        <dbReference type="ARBA" id="ARBA00022679"/>
    </source>
</evidence>
<keyword evidence="5" id="KW-0812">Transmembrane</keyword>
<feature type="transmembrane region" description="Helical" evidence="5">
    <location>
        <begin position="110"/>
        <end position="135"/>
    </location>
</feature>